<dbReference type="Proteomes" id="UP000075621">
    <property type="component" value="Unassembled WGS sequence"/>
</dbReference>
<proteinExistence type="predicted"/>
<sequence length="407" mass="47391">MLALIERPPLSWPKYAIAYPKDFFELVDFHSPKYVRSLFSHNHESKTKTFLLGNSKSKRVTDLKTFKCKTSRFVQGILNRESEAVNIYFSPNEFFNWPRDKGLALFRANWLDIDITEKLDVPIVRSVEKRVIKEVLQQIEASLLPPPTGYVCSGSGGLHLYWIYDPVDANNVNKELWKKIANTLVEQLISKDGLWFVDKMASKRAYGNLRIPGSVHGRTGMQARYFGGGFKYKFDELINYLNLEKFYNELKLKQEEKRVIELPLKPQAKRGNSKTPRRYGHNIKEWWLKCINTIQNHFYKQGAVPKGKRDKAAFILFVAFQHLNKNTAFERLTKINDELIGLSMEELINLTKTAKTTHYKYKKETLADYMEDLLGLSPEYLNTTPKAKLSETEIKERQKKSSYRHCS</sequence>
<accession>A0ABR5VQL6</accession>
<name>A0ABR5VQL6_9GAMM</name>
<evidence type="ECO:0008006" key="3">
    <source>
        <dbReference type="Google" id="ProtNLM"/>
    </source>
</evidence>
<evidence type="ECO:0000313" key="2">
    <source>
        <dbReference type="Proteomes" id="UP000075621"/>
    </source>
</evidence>
<dbReference type="SUPFAM" id="SSF56747">
    <property type="entry name" value="Prim-pol domain"/>
    <property type="match status" value="1"/>
</dbReference>
<protein>
    <recommendedName>
        <fullName evidence="3">Primase C-terminal 1 domain-containing protein</fullName>
    </recommendedName>
</protein>
<organism evidence="1 2">
    <name type="scientific">Pseudoalteromonas agarivorans</name>
    <dbReference type="NCBI Taxonomy" id="176102"/>
    <lineage>
        <taxon>Bacteria</taxon>
        <taxon>Pseudomonadati</taxon>
        <taxon>Pseudomonadota</taxon>
        <taxon>Gammaproteobacteria</taxon>
        <taxon>Alteromonadales</taxon>
        <taxon>Pseudoalteromonadaceae</taxon>
        <taxon>Pseudoalteromonas</taxon>
    </lineage>
</organism>
<gene>
    <name evidence="1" type="ORF">A2I98_16460</name>
</gene>
<comment type="caution">
    <text evidence="1">The sequence shown here is derived from an EMBL/GenBank/DDBJ whole genome shotgun (WGS) entry which is preliminary data.</text>
</comment>
<dbReference type="EMBL" id="LVCM01000024">
    <property type="protein sequence ID" value="KYL32719.1"/>
    <property type="molecule type" value="Genomic_DNA"/>
</dbReference>
<evidence type="ECO:0000313" key="1">
    <source>
        <dbReference type="EMBL" id="KYL32719.1"/>
    </source>
</evidence>
<reference evidence="1 2" key="1">
    <citation type="submission" date="2016-03" db="EMBL/GenBank/DDBJ databases">
        <authorList>
            <person name="Zhang H."/>
            <person name="Liu R."/>
            <person name="Wang M."/>
            <person name="Wang H."/>
            <person name="Wang L."/>
            <person name="Song L."/>
        </authorList>
    </citation>
    <scope>NUCLEOTIDE SEQUENCE [LARGE SCALE GENOMIC DNA]</scope>
    <source>
        <strain evidence="1 2">DSM 16098</strain>
    </source>
</reference>